<accession>A0A455SFZ0</accession>
<protein>
    <submittedName>
        <fullName evidence="2">Uncharacterized protein</fullName>
    </submittedName>
</protein>
<feature type="transmembrane region" description="Helical" evidence="1">
    <location>
        <begin position="79"/>
        <end position="96"/>
    </location>
</feature>
<dbReference type="PROSITE" id="PS51257">
    <property type="entry name" value="PROKAR_LIPOPROTEIN"/>
    <property type="match status" value="1"/>
</dbReference>
<keyword evidence="1" id="KW-0472">Membrane</keyword>
<reference evidence="2" key="1">
    <citation type="submission" date="2018-12" db="EMBL/GenBank/DDBJ databases">
        <title>Novel natural products biosynthetic potential of the class Ktedonobacteria.</title>
        <authorList>
            <person name="Zheng Y."/>
            <person name="Saitou A."/>
            <person name="Wang C.M."/>
            <person name="Toyoda A."/>
            <person name="Minakuchi Y."/>
            <person name="Sekiguchi Y."/>
            <person name="Ueda K."/>
            <person name="Takano H."/>
            <person name="Sakai Y."/>
            <person name="Yokota A."/>
            <person name="Yabe S."/>
        </authorList>
    </citation>
    <scope>NUCLEOTIDE SEQUENCE</scope>
    <source>
        <strain evidence="2">COM3</strain>
    </source>
</reference>
<feature type="transmembrane region" description="Helical" evidence="1">
    <location>
        <begin position="102"/>
        <end position="126"/>
    </location>
</feature>
<gene>
    <name evidence="2" type="ORF">KTC_06630</name>
</gene>
<proteinExistence type="predicted"/>
<dbReference type="EMBL" id="AP019376">
    <property type="protein sequence ID" value="BBH85912.1"/>
    <property type="molecule type" value="Genomic_DNA"/>
</dbReference>
<sequence>MKHMHYRRPRLVLFLPAAIILLACIILLVISVLHNIHPELVIPVIFLVLSLVNLHGAYFRYHEEVMRGEIPQWRECPQIMACFGFFCIAVAFFLALESHRLPGLLLAIIACIAGIALLCYATYLGVQRLKQKE</sequence>
<name>A0A455SFZ0_9CHLR</name>
<keyword evidence="1" id="KW-0812">Transmembrane</keyword>
<feature type="transmembrane region" description="Helical" evidence="1">
    <location>
        <begin position="12"/>
        <end position="34"/>
    </location>
</feature>
<evidence type="ECO:0000256" key="1">
    <source>
        <dbReference type="SAM" id="Phobius"/>
    </source>
</evidence>
<evidence type="ECO:0000313" key="2">
    <source>
        <dbReference type="EMBL" id="BBH85912.1"/>
    </source>
</evidence>
<feature type="transmembrane region" description="Helical" evidence="1">
    <location>
        <begin position="40"/>
        <end position="59"/>
    </location>
</feature>
<dbReference type="AlphaFoldDB" id="A0A455SFZ0"/>
<keyword evidence="1" id="KW-1133">Transmembrane helix</keyword>
<organism evidence="2">
    <name type="scientific">Thermosporothrix sp. COM3</name>
    <dbReference type="NCBI Taxonomy" id="2490863"/>
    <lineage>
        <taxon>Bacteria</taxon>
        <taxon>Bacillati</taxon>
        <taxon>Chloroflexota</taxon>
        <taxon>Ktedonobacteria</taxon>
        <taxon>Ktedonobacterales</taxon>
        <taxon>Thermosporotrichaceae</taxon>
        <taxon>Thermosporothrix</taxon>
    </lineage>
</organism>